<name>A0A8H7W3F7_9FUNG</name>
<dbReference type="EMBL" id="JAEPRE010000009">
    <property type="protein sequence ID" value="KAG2237144.1"/>
    <property type="molecule type" value="Genomic_DNA"/>
</dbReference>
<gene>
    <name evidence="2" type="ORF">INT48_004646</name>
</gene>
<organism evidence="2 3">
    <name type="scientific">Thamnidium elegans</name>
    <dbReference type="NCBI Taxonomy" id="101142"/>
    <lineage>
        <taxon>Eukaryota</taxon>
        <taxon>Fungi</taxon>
        <taxon>Fungi incertae sedis</taxon>
        <taxon>Mucoromycota</taxon>
        <taxon>Mucoromycotina</taxon>
        <taxon>Mucoromycetes</taxon>
        <taxon>Mucorales</taxon>
        <taxon>Mucorineae</taxon>
        <taxon>Mucoraceae</taxon>
        <taxon>Thamnidium</taxon>
    </lineage>
</organism>
<dbReference type="Proteomes" id="UP000613177">
    <property type="component" value="Unassembled WGS sequence"/>
</dbReference>
<feature type="region of interest" description="Disordered" evidence="1">
    <location>
        <begin position="127"/>
        <end position="147"/>
    </location>
</feature>
<protein>
    <submittedName>
        <fullName evidence="2">Uncharacterized protein</fullName>
    </submittedName>
</protein>
<evidence type="ECO:0000313" key="3">
    <source>
        <dbReference type="Proteomes" id="UP000613177"/>
    </source>
</evidence>
<evidence type="ECO:0000256" key="1">
    <source>
        <dbReference type="SAM" id="MobiDB-lite"/>
    </source>
</evidence>
<reference evidence="2" key="1">
    <citation type="submission" date="2021-01" db="EMBL/GenBank/DDBJ databases">
        <title>Metabolic potential, ecology and presence of endohyphal bacteria is reflected in genomic diversity of Mucoromycotina.</title>
        <authorList>
            <person name="Muszewska A."/>
            <person name="Okrasinska A."/>
            <person name="Steczkiewicz K."/>
            <person name="Drgas O."/>
            <person name="Orlowska M."/>
            <person name="Perlinska-Lenart U."/>
            <person name="Aleksandrzak-Piekarczyk T."/>
            <person name="Szatraj K."/>
            <person name="Zielenkiewicz U."/>
            <person name="Pilsyk S."/>
            <person name="Malc E."/>
            <person name="Mieczkowski P."/>
            <person name="Kruszewska J.S."/>
            <person name="Biernat P."/>
            <person name="Pawlowska J."/>
        </authorList>
    </citation>
    <scope>NUCLEOTIDE SEQUENCE</scope>
    <source>
        <strain evidence="2">WA0000018081</strain>
    </source>
</reference>
<proteinExistence type="predicted"/>
<comment type="caution">
    <text evidence="2">The sequence shown here is derived from an EMBL/GenBank/DDBJ whole genome shotgun (WGS) entry which is preliminary data.</text>
</comment>
<dbReference type="AlphaFoldDB" id="A0A8H7W3F7"/>
<evidence type="ECO:0000313" key="2">
    <source>
        <dbReference type="EMBL" id="KAG2237144.1"/>
    </source>
</evidence>
<sequence length="445" mass="51400">MYKPSNLDSTYDEWLKQAHLLEPPFDYFSFADLVLRDNRITNVLYKGILTKHTETASKYLVEGIKALKLFESRSKKNSAFYIAYEAYWSKREEDDVVNKIRKRQLEGATDMNNDIVSNMERIIKKSCTTDSSASSSSSRSAVAATSSSEDEKEDVLKTIKQVDKNYGDLNVLHLDNSDVIEIMYEHWSHERINHIKLLTEPPIIVITEACKDLLSLINCSTGTATNINTQIRRFIGANHSLDALEYADYYFAESILQHFLNMMTSPRNPILFSMKERTAAPITTIYLLHILFLSCNDLVSFNWIERTTEITGAVKWDGICFSIKNRRFTPVLIEFSGGIDFNSTTAKEQGDEEKMIKSMIKMLEYEKYIRKSKSPVPQYYCRFFDNQVFFEALYLIDNEQIIIKRSFCEITCPTTPRELKTFAEKIPDLLKWKEAITNSVVNSQK</sequence>
<accession>A0A8H7W3F7</accession>
<keyword evidence="3" id="KW-1185">Reference proteome</keyword>